<protein>
    <submittedName>
        <fullName evidence="1">Uncharacterized protein</fullName>
    </submittedName>
</protein>
<name>B4VTS3_9CYAN</name>
<sequence>MNELAEKNNRGLLSETERQDMEKYLRVGNFLNLLHAKARQSLQPSSN</sequence>
<dbReference type="RefSeq" id="WP_006101924.1">
    <property type="nucleotide sequence ID" value="NZ_DS989852.1"/>
</dbReference>
<reference evidence="1 2" key="1">
    <citation type="submission" date="2008-07" db="EMBL/GenBank/DDBJ databases">
        <authorList>
            <person name="Tandeau de Marsac N."/>
            <person name="Ferriera S."/>
            <person name="Johnson J."/>
            <person name="Kravitz S."/>
            <person name="Beeson K."/>
            <person name="Sutton G."/>
            <person name="Rogers Y.-H."/>
            <person name="Friedman R."/>
            <person name="Frazier M."/>
            <person name="Venter J.C."/>
        </authorList>
    </citation>
    <scope>NUCLEOTIDE SEQUENCE [LARGE SCALE GENOMIC DNA]</scope>
    <source>
        <strain evidence="1 2">PCC 7420</strain>
    </source>
</reference>
<proteinExistence type="predicted"/>
<keyword evidence="2" id="KW-1185">Reference proteome</keyword>
<gene>
    <name evidence="1" type="ORF">MC7420_6071</name>
</gene>
<dbReference type="HOGENOM" id="CLU_3166748_0_0_3"/>
<dbReference type="Proteomes" id="UP000003835">
    <property type="component" value="Unassembled WGS sequence"/>
</dbReference>
<evidence type="ECO:0000313" key="2">
    <source>
        <dbReference type="Proteomes" id="UP000003835"/>
    </source>
</evidence>
<accession>B4VTS3</accession>
<dbReference type="AlphaFoldDB" id="B4VTS3"/>
<dbReference type="OrthoDB" id="9988156at2"/>
<dbReference type="EMBL" id="DS989852">
    <property type="protein sequence ID" value="EDX74593.1"/>
    <property type="molecule type" value="Genomic_DNA"/>
</dbReference>
<evidence type="ECO:0000313" key="1">
    <source>
        <dbReference type="EMBL" id="EDX74593.1"/>
    </source>
</evidence>
<organism evidence="1 2">
    <name type="scientific">Coleofasciculus chthonoplastes PCC 7420</name>
    <dbReference type="NCBI Taxonomy" id="118168"/>
    <lineage>
        <taxon>Bacteria</taxon>
        <taxon>Bacillati</taxon>
        <taxon>Cyanobacteriota</taxon>
        <taxon>Cyanophyceae</taxon>
        <taxon>Coleofasciculales</taxon>
        <taxon>Coleofasciculaceae</taxon>
        <taxon>Coleofasciculus</taxon>
    </lineage>
</organism>